<sequence>MDDVQVCREILKLLNQFANEHGLNRYGFGPKYFLENLNIPENQLKVNIDFLEEEGYIKLLKALGSHFKAARLTSRGKKLFMNPSEFNRAFPATSITYINGNNNITGNNVSVNNSFNKIDKAIEASDLDDNLKNEIKDLVIDLINDINSKKLDDNKLKNFFSNIIAKTSQKAVPEIATSIIKSLLAYFNISS</sequence>
<keyword evidence="4" id="KW-1185">Reference proteome</keyword>
<dbReference type="OrthoDB" id="9994303at2"/>
<evidence type="ECO:0000313" key="1">
    <source>
        <dbReference type="EMBL" id="SKC68602.1"/>
    </source>
</evidence>
<evidence type="ECO:0000313" key="3">
    <source>
        <dbReference type="EMBL" id="SKC80271.1"/>
    </source>
</evidence>
<dbReference type="EMBL" id="FUZT01000005">
    <property type="protein sequence ID" value="SKC68602.1"/>
    <property type="molecule type" value="Genomic_DNA"/>
</dbReference>
<dbReference type="STRING" id="36842.SAMN02194393_02165"/>
<accession>A0A1T5KXR0</accession>
<reference evidence="4" key="1">
    <citation type="submission" date="2017-02" db="EMBL/GenBank/DDBJ databases">
        <authorList>
            <person name="Varghese N."/>
            <person name="Submissions S."/>
        </authorList>
    </citation>
    <scope>NUCLEOTIDE SEQUENCE [LARGE SCALE GENOMIC DNA]</scope>
    <source>
        <strain evidence="4">M1</strain>
    </source>
</reference>
<reference evidence="1 4" key="2">
    <citation type="submission" date="2017-02" db="EMBL/GenBank/DDBJ databases">
        <authorList>
            <person name="Peterson S.W."/>
        </authorList>
    </citation>
    <scope>NUCLEOTIDE SEQUENCE [LARGE SCALE GENOMIC DNA]</scope>
    <source>
        <strain evidence="1 4">M1</strain>
    </source>
</reference>
<dbReference type="EMBL" id="FUZT01000006">
    <property type="protein sequence ID" value="SKC71569.1"/>
    <property type="molecule type" value="Genomic_DNA"/>
</dbReference>
<proteinExistence type="predicted"/>
<organism evidence="1 4">
    <name type="scientific">Maledivibacter halophilus</name>
    <dbReference type="NCBI Taxonomy" id="36842"/>
    <lineage>
        <taxon>Bacteria</taxon>
        <taxon>Bacillati</taxon>
        <taxon>Bacillota</taxon>
        <taxon>Clostridia</taxon>
        <taxon>Peptostreptococcales</taxon>
        <taxon>Caminicellaceae</taxon>
        <taxon>Maledivibacter</taxon>
    </lineage>
</organism>
<evidence type="ECO:0000313" key="2">
    <source>
        <dbReference type="EMBL" id="SKC71569.1"/>
    </source>
</evidence>
<dbReference type="RefSeq" id="WP_079491575.1">
    <property type="nucleotide sequence ID" value="NZ_FUZT01000005.1"/>
</dbReference>
<name>A0A1T5KXR0_9FIRM</name>
<dbReference type="EMBL" id="FUZT01000008">
    <property type="protein sequence ID" value="SKC80271.1"/>
    <property type="molecule type" value="Genomic_DNA"/>
</dbReference>
<protein>
    <submittedName>
        <fullName evidence="1">Uncharacterized protein</fullName>
    </submittedName>
</protein>
<evidence type="ECO:0000313" key="4">
    <source>
        <dbReference type="Proteomes" id="UP000190285"/>
    </source>
</evidence>
<dbReference type="Proteomes" id="UP000190285">
    <property type="component" value="Unassembled WGS sequence"/>
</dbReference>
<gene>
    <name evidence="1" type="ORF">SAMN02194393_02165</name>
    <name evidence="2" type="ORF">SAMN02194393_02487</name>
    <name evidence="3" type="ORF">SAMN02194393_03476</name>
</gene>
<dbReference type="AlphaFoldDB" id="A0A1T5KXR0"/>